<evidence type="ECO:0000256" key="1">
    <source>
        <dbReference type="ARBA" id="ARBA00022676"/>
    </source>
</evidence>
<dbReference type="GO" id="GO:0017061">
    <property type="term" value="F:S-methyl-5-thioadenosine phosphorylase activity"/>
    <property type="evidence" value="ECO:0007669"/>
    <property type="project" value="InterPro"/>
</dbReference>
<dbReference type="PANTHER" id="PTHR42679">
    <property type="entry name" value="S-METHYL-5'-THIOADENOSINE PHOSPHORYLASE"/>
    <property type="match status" value="1"/>
</dbReference>
<feature type="domain" description="Nucleoside phosphorylase" evidence="3">
    <location>
        <begin position="2"/>
        <end position="85"/>
    </location>
</feature>
<dbReference type="GO" id="GO:0009116">
    <property type="term" value="P:nucleoside metabolic process"/>
    <property type="evidence" value="ECO:0007669"/>
    <property type="project" value="InterPro"/>
</dbReference>
<dbReference type="SUPFAM" id="SSF53167">
    <property type="entry name" value="Purine and uridine phosphorylases"/>
    <property type="match status" value="1"/>
</dbReference>
<evidence type="ECO:0000313" key="5">
    <source>
        <dbReference type="Proteomes" id="UP001244490"/>
    </source>
</evidence>
<name>A0AAW8AJL6_KLEPN</name>
<reference evidence="4" key="1">
    <citation type="submission" date="2023-07" db="EMBL/GenBank/DDBJ databases">
        <authorList>
            <person name="Peng Z."/>
        </authorList>
    </citation>
    <scope>NUCLEOTIDE SEQUENCE</scope>
    <source>
        <strain evidence="4">KP219</strain>
    </source>
</reference>
<feature type="non-terminal residue" evidence="4">
    <location>
        <position position="86"/>
    </location>
</feature>
<dbReference type="GO" id="GO:0005829">
    <property type="term" value="C:cytosol"/>
    <property type="evidence" value="ECO:0007669"/>
    <property type="project" value="TreeGrafter"/>
</dbReference>
<evidence type="ECO:0000313" key="4">
    <source>
        <dbReference type="EMBL" id="MDP0971446.1"/>
    </source>
</evidence>
<keyword evidence="2" id="KW-0808">Transferase</keyword>
<protein>
    <submittedName>
        <fullName evidence="4">5'-methylthioadenosine phosphorylase</fullName>
    </submittedName>
</protein>
<dbReference type="PANTHER" id="PTHR42679:SF2">
    <property type="entry name" value="S-METHYL-5'-THIOADENOSINE PHOSPHORYLASE"/>
    <property type="match status" value="1"/>
</dbReference>
<feature type="non-terminal residue" evidence="4">
    <location>
        <position position="1"/>
    </location>
</feature>
<dbReference type="InterPro" id="IPR010044">
    <property type="entry name" value="MTAP"/>
</dbReference>
<evidence type="ECO:0000256" key="2">
    <source>
        <dbReference type="ARBA" id="ARBA00022679"/>
    </source>
</evidence>
<dbReference type="Gene3D" id="3.40.50.1580">
    <property type="entry name" value="Nucleoside phosphorylase domain"/>
    <property type="match status" value="1"/>
</dbReference>
<dbReference type="AlphaFoldDB" id="A0AAW8AJL6"/>
<dbReference type="GO" id="GO:0019509">
    <property type="term" value="P:L-methionine salvage from methylthioadenosine"/>
    <property type="evidence" value="ECO:0007669"/>
    <property type="project" value="TreeGrafter"/>
</dbReference>
<dbReference type="Proteomes" id="UP001244490">
    <property type="component" value="Unassembled WGS sequence"/>
</dbReference>
<organism evidence="4 5">
    <name type="scientific">Klebsiella pneumoniae</name>
    <dbReference type="NCBI Taxonomy" id="573"/>
    <lineage>
        <taxon>Bacteria</taxon>
        <taxon>Pseudomonadati</taxon>
        <taxon>Pseudomonadota</taxon>
        <taxon>Gammaproteobacteria</taxon>
        <taxon>Enterobacterales</taxon>
        <taxon>Enterobacteriaceae</taxon>
        <taxon>Klebsiella/Raoultella group</taxon>
        <taxon>Klebsiella</taxon>
        <taxon>Klebsiella pneumoniae complex</taxon>
    </lineage>
</organism>
<evidence type="ECO:0000259" key="3">
    <source>
        <dbReference type="Pfam" id="PF01048"/>
    </source>
</evidence>
<gene>
    <name evidence="4" type="ORF">Q6294_31375</name>
</gene>
<sequence length="86" mass="9411">EVAFLARHGRSHSLLPHEIPYRANTHAFKQLGVEYLISVSAVGSLAEDIRPLDLVLPRQFLDLTKQRSSTFFGGGAVAHVSMADPV</sequence>
<comment type="caution">
    <text evidence="4">The sequence shown here is derived from an EMBL/GenBank/DDBJ whole genome shotgun (WGS) entry which is preliminary data.</text>
</comment>
<accession>A0AAW8AJL6</accession>
<dbReference type="InterPro" id="IPR000845">
    <property type="entry name" value="Nucleoside_phosphorylase_d"/>
</dbReference>
<dbReference type="InterPro" id="IPR035994">
    <property type="entry name" value="Nucleoside_phosphorylase_sf"/>
</dbReference>
<keyword evidence="1" id="KW-0328">Glycosyltransferase</keyword>
<dbReference type="EMBL" id="JAUUIA010000761">
    <property type="protein sequence ID" value="MDP0971446.1"/>
    <property type="molecule type" value="Genomic_DNA"/>
</dbReference>
<proteinExistence type="predicted"/>
<dbReference type="Pfam" id="PF01048">
    <property type="entry name" value="PNP_UDP_1"/>
    <property type="match status" value="1"/>
</dbReference>